<dbReference type="EMBL" id="CP035758">
    <property type="protein sequence ID" value="QBD75672.1"/>
    <property type="molecule type" value="Genomic_DNA"/>
</dbReference>
<proteinExistence type="inferred from homology"/>
<evidence type="ECO:0000313" key="9">
    <source>
        <dbReference type="EMBL" id="QBD75672.1"/>
    </source>
</evidence>
<dbReference type="PROSITE" id="PS01063">
    <property type="entry name" value="SIGMA70_ECF"/>
    <property type="match status" value="1"/>
</dbReference>
<dbReference type="NCBIfam" id="TIGR02937">
    <property type="entry name" value="sigma70-ECF"/>
    <property type="match status" value="1"/>
</dbReference>
<dbReference type="Pfam" id="PF04542">
    <property type="entry name" value="Sigma70_r2"/>
    <property type="match status" value="1"/>
</dbReference>
<dbReference type="Pfam" id="PF08281">
    <property type="entry name" value="Sigma70_r4_2"/>
    <property type="match status" value="1"/>
</dbReference>
<dbReference type="GO" id="GO:0016987">
    <property type="term" value="F:sigma factor activity"/>
    <property type="evidence" value="ECO:0007669"/>
    <property type="project" value="UniProtKB-KW"/>
</dbReference>
<dbReference type="SUPFAM" id="SSF88659">
    <property type="entry name" value="Sigma3 and sigma4 domains of RNA polymerase sigma factors"/>
    <property type="match status" value="1"/>
</dbReference>
<evidence type="ECO:0000256" key="4">
    <source>
        <dbReference type="ARBA" id="ARBA00023125"/>
    </source>
</evidence>
<evidence type="ECO:0000256" key="2">
    <source>
        <dbReference type="ARBA" id="ARBA00023015"/>
    </source>
</evidence>
<keyword evidence="2 6" id="KW-0805">Transcription regulation</keyword>
<evidence type="ECO:0000313" key="10">
    <source>
        <dbReference type="Proteomes" id="UP000290365"/>
    </source>
</evidence>
<dbReference type="OrthoDB" id="160055at2"/>
<dbReference type="Proteomes" id="UP000290365">
    <property type="component" value="Chromosome"/>
</dbReference>
<dbReference type="PANTHER" id="PTHR43133">
    <property type="entry name" value="RNA POLYMERASE ECF-TYPE SIGMA FACTO"/>
    <property type="match status" value="1"/>
</dbReference>
<dbReference type="InterPro" id="IPR013325">
    <property type="entry name" value="RNA_pol_sigma_r2"/>
</dbReference>
<evidence type="ECO:0000259" key="8">
    <source>
        <dbReference type="Pfam" id="PF08281"/>
    </source>
</evidence>
<dbReference type="AlphaFoldDB" id="A0A4P6JL12"/>
<keyword evidence="3 6" id="KW-0731">Sigma factor</keyword>
<sequence>MQKLNPTAFDRPPDRQGQSSSIYHAEYSRKELMQTLVESVEAARPRLLRLAQMSGVGSAEAEDVVQETYLEAWRHLEKLQPERVSAWLDGICRNICKRHIHAKSSTPQMGELPEAMDEAAIELFDPLAIDPAEELEREDMHVLLDRALGHLSESTRELIELCYLAELPQREVAERLSLSLGALELKLHRARRQLHQILHGELRSEAQEAGLNLSLDEAMGWQETRQWCLICGKRRLRGIIAQEPGGAVMRLRCPECSQRYQMDYTNTGHYPGGLGPIRSFRPAMKRLVQVGAEYYQACLSQQQCPTCHSQVQVSIIDRRELTPPYRYYDALPLGVYARVDCPVCGSDFCEAYYLASLNPTVRDFLLRPRVLYEPATFTTYKGSSAISFGLRDLANAEMLTVLLHPRTLHVLATFCQ</sequence>
<evidence type="ECO:0000256" key="1">
    <source>
        <dbReference type="ARBA" id="ARBA00010641"/>
    </source>
</evidence>
<keyword evidence="10" id="KW-1185">Reference proteome</keyword>
<feature type="domain" description="RNA polymerase sigma factor 70 region 4 type 2" evidence="8">
    <location>
        <begin position="143"/>
        <end position="194"/>
    </location>
</feature>
<comment type="similarity">
    <text evidence="1 6">Belongs to the sigma-70 factor family. ECF subfamily.</text>
</comment>
<dbReference type="InterPro" id="IPR013324">
    <property type="entry name" value="RNA_pol_sigma_r3/r4-like"/>
</dbReference>
<dbReference type="GO" id="GO:0006352">
    <property type="term" value="P:DNA-templated transcription initiation"/>
    <property type="evidence" value="ECO:0007669"/>
    <property type="project" value="InterPro"/>
</dbReference>
<dbReference type="PANTHER" id="PTHR43133:SF8">
    <property type="entry name" value="RNA POLYMERASE SIGMA FACTOR HI_1459-RELATED"/>
    <property type="match status" value="1"/>
</dbReference>
<feature type="domain" description="RNA polymerase sigma-70 region 2" evidence="7">
    <location>
        <begin position="40"/>
        <end position="104"/>
    </location>
</feature>
<dbReference type="Gene3D" id="1.10.1740.10">
    <property type="match status" value="1"/>
</dbReference>
<dbReference type="InterPro" id="IPR036388">
    <property type="entry name" value="WH-like_DNA-bd_sf"/>
</dbReference>
<dbReference type="InterPro" id="IPR000838">
    <property type="entry name" value="RNA_pol_sigma70_ECF_CS"/>
</dbReference>
<evidence type="ECO:0000256" key="3">
    <source>
        <dbReference type="ARBA" id="ARBA00023082"/>
    </source>
</evidence>
<keyword evidence="5 6" id="KW-0804">Transcription</keyword>
<name>A0A4P6JL12_KTERU</name>
<gene>
    <name evidence="9" type="ORF">EPA93_06500</name>
</gene>
<dbReference type="InterPro" id="IPR039425">
    <property type="entry name" value="RNA_pol_sigma-70-like"/>
</dbReference>
<dbReference type="InterPro" id="IPR013249">
    <property type="entry name" value="RNA_pol_sigma70_r4_t2"/>
</dbReference>
<dbReference type="KEGG" id="kbs:EPA93_06500"/>
<organism evidence="9 10">
    <name type="scientific">Ktedonosporobacter rubrisoli</name>
    <dbReference type="NCBI Taxonomy" id="2509675"/>
    <lineage>
        <taxon>Bacteria</taxon>
        <taxon>Bacillati</taxon>
        <taxon>Chloroflexota</taxon>
        <taxon>Ktedonobacteria</taxon>
        <taxon>Ktedonobacterales</taxon>
        <taxon>Ktedonosporobacteraceae</taxon>
        <taxon>Ktedonosporobacter</taxon>
    </lineage>
</organism>
<dbReference type="InterPro" id="IPR007627">
    <property type="entry name" value="RNA_pol_sigma70_r2"/>
</dbReference>
<evidence type="ECO:0000256" key="5">
    <source>
        <dbReference type="ARBA" id="ARBA00023163"/>
    </source>
</evidence>
<protein>
    <recommendedName>
        <fullName evidence="6">RNA polymerase sigma factor</fullName>
    </recommendedName>
</protein>
<reference evidence="9 10" key="1">
    <citation type="submission" date="2019-01" db="EMBL/GenBank/DDBJ databases">
        <title>Ktedonosporobacter rubrisoli SCAWS-G2.</title>
        <authorList>
            <person name="Huang Y."/>
            <person name="Yan B."/>
        </authorList>
    </citation>
    <scope>NUCLEOTIDE SEQUENCE [LARGE SCALE GENOMIC DNA]</scope>
    <source>
        <strain evidence="9 10">SCAWS-G2</strain>
    </source>
</reference>
<dbReference type="SUPFAM" id="SSF88946">
    <property type="entry name" value="Sigma2 domain of RNA polymerase sigma factors"/>
    <property type="match status" value="1"/>
</dbReference>
<dbReference type="Gene3D" id="1.10.10.10">
    <property type="entry name" value="Winged helix-like DNA-binding domain superfamily/Winged helix DNA-binding domain"/>
    <property type="match status" value="1"/>
</dbReference>
<evidence type="ECO:0000259" key="7">
    <source>
        <dbReference type="Pfam" id="PF04542"/>
    </source>
</evidence>
<accession>A0A4P6JL12</accession>
<dbReference type="GO" id="GO:0006950">
    <property type="term" value="P:response to stress"/>
    <property type="evidence" value="ECO:0007669"/>
    <property type="project" value="UniProtKB-ARBA"/>
</dbReference>
<dbReference type="GO" id="GO:0003677">
    <property type="term" value="F:DNA binding"/>
    <property type="evidence" value="ECO:0007669"/>
    <property type="project" value="UniProtKB-KW"/>
</dbReference>
<evidence type="ECO:0000256" key="6">
    <source>
        <dbReference type="RuleBase" id="RU000716"/>
    </source>
</evidence>
<dbReference type="InterPro" id="IPR014284">
    <property type="entry name" value="RNA_pol_sigma-70_dom"/>
</dbReference>
<keyword evidence="4 6" id="KW-0238">DNA-binding</keyword>
<dbReference type="RefSeq" id="WP_129886269.1">
    <property type="nucleotide sequence ID" value="NZ_CP035758.1"/>
</dbReference>